<gene>
    <name evidence="2" type="ORF">BI350_04430</name>
</gene>
<sequence>MEKKYSYAEFMKVVGRNRSSVYAEKLLNEIYMDMFLNRLHREQTRGRIVKLIDDALDHRDEQKFHLYAEKLSDFREVK</sequence>
<evidence type="ECO:0000259" key="1">
    <source>
        <dbReference type="SMART" id="SM00914"/>
    </source>
</evidence>
<evidence type="ECO:0000313" key="2">
    <source>
        <dbReference type="EMBL" id="AOV06889.1"/>
    </source>
</evidence>
<proteinExistence type="predicted"/>
<organism evidence="2 3">
    <name type="scientific">Sporosarcina ureilytica</name>
    <dbReference type="NCBI Taxonomy" id="298596"/>
    <lineage>
        <taxon>Bacteria</taxon>
        <taxon>Bacillati</taxon>
        <taxon>Bacillota</taxon>
        <taxon>Bacilli</taxon>
        <taxon>Bacillales</taxon>
        <taxon>Caryophanaceae</taxon>
        <taxon>Sporosarcina</taxon>
    </lineage>
</organism>
<dbReference type="RefSeq" id="WP_075527013.1">
    <property type="nucleotide sequence ID" value="NZ_CP017560.1"/>
</dbReference>
<dbReference type="Gene3D" id="4.10.810.10">
    <property type="entry name" value="Virus Scaffolding Protein, Chain A"/>
    <property type="match status" value="1"/>
</dbReference>
<keyword evidence="3" id="KW-1185">Reference proteome</keyword>
<dbReference type="SMART" id="SM00914">
    <property type="entry name" value="IDEAL"/>
    <property type="match status" value="1"/>
</dbReference>
<reference evidence="2 3" key="1">
    <citation type="submission" date="2016-09" db="EMBL/GenBank/DDBJ databases">
        <title>Complete genome sequence of the Lysinibacillus sphaericus LMG 22257, a specie of Bacillus with ureolytic activity that can effectively biodeposit calcium carbonate.</title>
        <authorList>
            <person name="Yan W."/>
        </authorList>
    </citation>
    <scope>NUCLEOTIDE SEQUENCE [LARGE SCALE GENOMIC DNA]</scope>
    <source>
        <strain evidence="2 3">LMG 22257</strain>
    </source>
</reference>
<evidence type="ECO:0000313" key="3">
    <source>
        <dbReference type="Proteomes" id="UP000185746"/>
    </source>
</evidence>
<dbReference type="KEGG" id="surl:BI350_04430"/>
<dbReference type="Pfam" id="PF08858">
    <property type="entry name" value="IDEAL"/>
    <property type="match status" value="1"/>
</dbReference>
<dbReference type="EMBL" id="CP017560">
    <property type="protein sequence ID" value="AOV06889.1"/>
    <property type="molecule type" value="Genomic_DNA"/>
</dbReference>
<dbReference type="InterPro" id="IPR027393">
    <property type="entry name" value="Virus_scaffolding_prot_C"/>
</dbReference>
<feature type="domain" description="IDEAL" evidence="1">
    <location>
        <begin position="35"/>
        <end position="71"/>
    </location>
</feature>
<name>A0A1D8JDV9_9BACL</name>
<protein>
    <submittedName>
        <fullName evidence="2">IDEAL domain protein</fullName>
    </submittedName>
</protein>
<dbReference type="AlphaFoldDB" id="A0A1D8JDV9"/>
<dbReference type="Proteomes" id="UP000185746">
    <property type="component" value="Chromosome"/>
</dbReference>
<accession>A0A1D8JDV9</accession>
<dbReference type="InterPro" id="IPR014957">
    <property type="entry name" value="IDEAL_dom"/>
</dbReference>